<name>A0A1X0QSG3_RHIZD</name>
<dbReference type="Proteomes" id="UP000242414">
    <property type="component" value="Unassembled WGS sequence"/>
</dbReference>
<dbReference type="AlphaFoldDB" id="A0A1X0QSG3"/>
<dbReference type="VEuPathDB" id="FungiDB:BCV72DRAFT_317188"/>
<evidence type="ECO:0000313" key="1">
    <source>
        <dbReference type="EMBL" id="ORE02679.1"/>
    </source>
</evidence>
<gene>
    <name evidence="1" type="ORF">BCV72DRAFT_317188</name>
</gene>
<feature type="non-terminal residue" evidence="1">
    <location>
        <position position="1"/>
    </location>
</feature>
<reference evidence="1" key="1">
    <citation type="journal article" date="2016" name="Proc. Natl. Acad. Sci. U.S.A.">
        <title>Lipid metabolic changes in an early divergent fungus govern the establishment of a mutualistic symbiosis with endobacteria.</title>
        <authorList>
            <person name="Lastovetsky O.A."/>
            <person name="Gaspar M.L."/>
            <person name="Mondo S.J."/>
            <person name="LaButti K.M."/>
            <person name="Sandor L."/>
            <person name="Grigoriev I.V."/>
            <person name="Henry S.A."/>
            <person name="Pawlowska T.E."/>
        </authorList>
    </citation>
    <scope>NUCLEOTIDE SEQUENCE [LARGE SCALE GENOMIC DNA]</scope>
    <source>
        <strain evidence="1">ATCC 52814</strain>
    </source>
</reference>
<accession>A0A1X0QSG3</accession>
<dbReference type="OrthoDB" id="2290280at2759"/>
<dbReference type="EMBL" id="KV922038">
    <property type="protein sequence ID" value="ORE02679.1"/>
    <property type="molecule type" value="Genomic_DNA"/>
</dbReference>
<sequence length="83" mass="9770">SNLLIFQQHHVETLSTCLDIYWKELGKLSEGYMKRTVAIRLTNQLIPPLLHPVHHTDKINSYVNRKIEEVPYYSELYSPVPIH</sequence>
<organism evidence="1">
    <name type="scientific">Rhizopus microsporus var. microsporus</name>
    <dbReference type="NCBI Taxonomy" id="86635"/>
    <lineage>
        <taxon>Eukaryota</taxon>
        <taxon>Fungi</taxon>
        <taxon>Fungi incertae sedis</taxon>
        <taxon>Mucoromycota</taxon>
        <taxon>Mucoromycotina</taxon>
        <taxon>Mucoromycetes</taxon>
        <taxon>Mucorales</taxon>
        <taxon>Mucorineae</taxon>
        <taxon>Rhizopodaceae</taxon>
        <taxon>Rhizopus</taxon>
    </lineage>
</organism>
<protein>
    <submittedName>
        <fullName evidence="1">Uncharacterized protein</fullName>
    </submittedName>
</protein>
<proteinExistence type="predicted"/>